<dbReference type="Gene3D" id="3.30.450.40">
    <property type="match status" value="1"/>
</dbReference>
<dbReference type="SUPFAM" id="SSF55785">
    <property type="entry name" value="PYP-like sensor domain (PAS domain)"/>
    <property type="match status" value="1"/>
</dbReference>
<evidence type="ECO:0000256" key="2">
    <source>
        <dbReference type="SAM" id="Coils"/>
    </source>
</evidence>
<dbReference type="PROSITE" id="PS50883">
    <property type="entry name" value="EAL"/>
    <property type="match status" value="1"/>
</dbReference>
<dbReference type="NCBIfam" id="TIGR00229">
    <property type="entry name" value="sensory_box"/>
    <property type="match status" value="1"/>
</dbReference>
<dbReference type="InterPro" id="IPR001610">
    <property type="entry name" value="PAC"/>
</dbReference>
<dbReference type="PANTHER" id="PTHR44757">
    <property type="entry name" value="DIGUANYLATE CYCLASE DGCP"/>
    <property type="match status" value="1"/>
</dbReference>
<feature type="domain" description="PAC" evidence="5">
    <location>
        <begin position="562"/>
        <end position="614"/>
    </location>
</feature>
<comment type="catalytic activity">
    <reaction evidence="1">
        <text>3',3'-c-di-GMP + H2O = 5'-phosphoguanylyl(3'-&gt;5')guanosine + H(+)</text>
        <dbReference type="Rhea" id="RHEA:24902"/>
        <dbReference type="ChEBI" id="CHEBI:15377"/>
        <dbReference type="ChEBI" id="CHEBI:15378"/>
        <dbReference type="ChEBI" id="CHEBI:58754"/>
        <dbReference type="ChEBI" id="CHEBI:58805"/>
        <dbReference type="EC" id="3.1.4.52"/>
    </reaction>
    <physiologicalReaction direction="left-to-right" evidence="1">
        <dbReference type="Rhea" id="RHEA:24903"/>
    </physiologicalReaction>
</comment>
<dbReference type="GO" id="GO:0071111">
    <property type="term" value="F:cyclic-guanylate-specific phosphodiesterase activity"/>
    <property type="evidence" value="ECO:0007669"/>
    <property type="project" value="UniProtKB-EC"/>
</dbReference>
<evidence type="ECO:0000256" key="3">
    <source>
        <dbReference type="SAM" id="Phobius"/>
    </source>
</evidence>
<dbReference type="InterPro" id="IPR013656">
    <property type="entry name" value="PAS_4"/>
</dbReference>
<dbReference type="Gene3D" id="3.20.20.450">
    <property type="entry name" value="EAL domain"/>
    <property type="match status" value="1"/>
</dbReference>
<proteinExistence type="predicted"/>
<dbReference type="InterPro" id="IPR000700">
    <property type="entry name" value="PAS-assoc_C"/>
</dbReference>
<feature type="coiled-coil region" evidence="2">
    <location>
        <begin position="472"/>
        <end position="499"/>
    </location>
</feature>
<keyword evidence="9" id="KW-1185">Reference proteome</keyword>
<dbReference type="InterPro" id="IPR052155">
    <property type="entry name" value="Biofilm_reg_signaling"/>
</dbReference>
<dbReference type="CDD" id="cd00130">
    <property type="entry name" value="PAS"/>
    <property type="match status" value="1"/>
</dbReference>
<dbReference type="SMART" id="SM00267">
    <property type="entry name" value="GGDEF"/>
    <property type="match status" value="1"/>
</dbReference>
<dbReference type="PROSITE" id="PS50887">
    <property type="entry name" value="GGDEF"/>
    <property type="match status" value="1"/>
</dbReference>
<feature type="domain" description="PAS" evidence="4">
    <location>
        <begin position="489"/>
        <end position="560"/>
    </location>
</feature>
<dbReference type="AlphaFoldDB" id="A0A845HXH9"/>
<dbReference type="InterPro" id="IPR029016">
    <property type="entry name" value="GAF-like_dom_sf"/>
</dbReference>
<dbReference type="NCBIfam" id="TIGR00254">
    <property type="entry name" value="GGDEF"/>
    <property type="match status" value="1"/>
</dbReference>
<evidence type="ECO:0000259" key="6">
    <source>
        <dbReference type="PROSITE" id="PS50883"/>
    </source>
</evidence>
<dbReference type="PROSITE" id="PS50113">
    <property type="entry name" value="PAC"/>
    <property type="match status" value="1"/>
</dbReference>
<keyword evidence="3" id="KW-0812">Transmembrane</keyword>
<protein>
    <submittedName>
        <fullName evidence="8">EAL domain-containing protein</fullName>
    </submittedName>
</protein>
<feature type="domain" description="EAL" evidence="6">
    <location>
        <begin position="787"/>
        <end position="1041"/>
    </location>
</feature>
<dbReference type="InterPro" id="IPR043128">
    <property type="entry name" value="Rev_trsase/Diguanyl_cyclase"/>
</dbReference>
<feature type="transmembrane region" description="Helical" evidence="3">
    <location>
        <begin position="218"/>
        <end position="236"/>
    </location>
</feature>
<dbReference type="InterPro" id="IPR035965">
    <property type="entry name" value="PAS-like_dom_sf"/>
</dbReference>
<evidence type="ECO:0000259" key="4">
    <source>
        <dbReference type="PROSITE" id="PS50112"/>
    </source>
</evidence>
<dbReference type="Gene3D" id="3.30.70.270">
    <property type="match status" value="1"/>
</dbReference>
<sequence>MPVSDKRQPPQFTSFLNYCVGLIIVAALTFVAYVWTEKRIDRANERRFQSQALVEELRHSSDDLTRMARSYIITGEPHFRTQYQEILDIRDGRVARPQRYEDVYWDLVLDGQHRPRPSETAVPLLDMMRAAGFTDEEMELLAQSKRESDRLSTIERNAIGIRDRSDVSPEALQQAMLMLHNQYYHHAKARIMSPIGQVSYSVEQRTRTEVRLAANDALLARIVFGLSAFGLLLMLWRTKRSLDTALGCKVDQLQLSISRLGKGELDPPLVVPPASRDTVWGWLGEMQRNLSRLEQERRAAQERTHRLSRLYMALSQCNQAIVRCRSEHELFQNICDAIVNHGGMSLAWIGAVDSALHTLAPLAWAGVGTKYLEQVKLSLSADLPEGRGPAGLSYRSGEPYWCQDFMNAEETSLWHSRAAEFGWAASTAIPLRRQGKVVAILSVYSDTRHAFDEDAQNLLMEMRLDIEFALKNFDHQQARKRTEENLRKSEQRLRTIIETEPECVMLIDAGGQFQDINAAGLRMLEAASLEQLKQTTPEQLILPEYRDAFAMLLQRVMAGESGHLEFRIQGLQGVQRWLETHAAPMDNAQGQERMLLGITRDVTERRLANERIQYLAHFDAMTGLPNRTQLQEHAHMALALARRQHSTLALLLLDLDHFKDINDSLGHSVGDQLLCELAQRLRSAMREQDMVARLGGDEFIFVLQGLNEDEVASVAQKLLDLSIQPFRIGHHDLKVTASLGVATYPADGDDIETLLQRADAAMYQAKRTGRQGICFFTSAVQQRAARHLQLVNALRYAIERKQLHVVYQPQVALRERAIIGAEALLRWESPELGNVSPAEFIPAAEESGLIQSIGAWVLREAVRQAVRWRAEGLPPVTMAVNLSAVQFRNTDLPKLITRILQEEGLPAEYLELELTEAVAANDPQGAIAMMNNLHERGVRMSIDDFGTGYSSLSHLKKFMAYKLKIDQSFVRDITTDAEDRAIVNAIIQMARSLGMRTIAEGVETIEQLSYLHEHHCDEIQGYYFSRPVAATAFRQLLLDGAARAFNNPA</sequence>
<dbReference type="InterPro" id="IPR000014">
    <property type="entry name" value="PAS"/>
</dbReference>
<dbReference type="InterPro" id="IPR003018">
    <property type="entry name" value="GAF"/>
</dbReference>
<keyword evidence="3" id="KW-1133">Transmembrane helix</keyword>
<dbReference type="FunFam" id="3.20.20.450:FF:000001">
    <property type="entry name" value="Cyclic di-GMP phosphodiesterase yahA"/>
    <property type="match status" value="1"/>
</dbReference>
<organism evidence="8 9">
    <name type="scientific">Duganella fentianensis</name>
    <dbReference type="NCBI Taxonomy" id="2692177"/>
    <lineage>
        <taxon>Bacteria</taxon>
        <taxon>Pseudomonadati</taxon>
        <taxon>Pseudomonadota</taxon>
        <taxon>Betaproteobacteria</taxon>
        <taxon>Burkholderiales</taxon>
        <taxon>Oxalobacteraceae</taxon>
        <taxon>Telluria group</taxon>
        <taxon>Duganella</taxon>
    </lineage>
</organism>
<evidence type="ECO:0000259" key="7">
    <source>
        <dbReference type="PROSITE" id="PS50887"/>
    </source>
</evidence>
<dbReference type="SUPFAM" id="SSF55781">
    <property type="entry name" value="GAF domain-like"/>
    <property type="match status" value="1"/>
</dbReference>
<evidence type="ECO:0000313" key="8">
    <source>
        <dbReference type="EMBL" id="MYN45699.1"/>
    </source>
</evidence>
<dbReference type="InterPro" id="IPR035919">
    <property type="entry name" value="EAL_sf"/>
</dbReference>
<evidence type="ECO:0000259" key="5">
    <source>
        <dbReference type="PROSITE" id="PS50113"/>
    </source>
</evidence>
<dbReference type="Pfam" id="PF00563">
    <property type="entry name" value="EAL"/>
    <property type="match status" value="1"/>
</dbReference>
<feature type="transmembrane region" description="Helical" evidence="3">
    <location>
        <begin position="15"/>
        <end position="36"/>
    </location>
</feature>
<dbReference type="InterPro" id="IPR001633">
    <property type="entry name" value="EAL_dom"/>
</dbReference>
<feature type="domain" description="GGDEF" evidence="7">
    <location>
        <begin position="646"/>
        <end position="778"/>
    </location>
</feature>
<dbReference type="InterPro" id="IPR000160">
    <property type="entry name" value="GGDEF_dom"/>
</dbReference>
<dbReference type="Proteomes" id="UP000444316">
    <property type="component" value="Unassembled WGS sequence"/>
</dbReference>
<name>A0A845HXH9_9BURK</name>
<dbReference type="PANTHER" id="PTHR44757:SF2">
    <property type="entry name" value="BIOFILM ARCHITECTURE MAINTENANCE PROTEIN MBAA"/>
    <property type="match status" value="1"/>
</dbReference>
<dbReference type="InterPro" id="IPR029787">
    <property type="entry name" value="Nucleotide_cyclase"/>
</dbReference>
<gene>
    <name evidence="8" type="ORF">GTP23_11630</name>
</gene>
<keyword evidence="2" id="KW-0175">Coiled coil</keyword>
<dbReference type="SUPFAM" id="SSF55073">
    <property type="entry name" value="Nucleotide cyclase"/>
    <property type="match status" value="1"/>
</dbReference>
<dbReference type="FunFam" id="3.30.70.270:FF:000001">
    <property type="entry name" value="Diguanylate cyclase domain protein"/>
    <property type="match status" value="1"/>
</dbReference>
<dbReference type="Gene3D" id="3.30.450.20">
    <property type="entry name" value="PAS domain"/>
    <property type="match status" value="1"/>
</dbReference>
<keyword evidence="3" id="KW-0472">Membrane</keyword>
<feature type="coiled-coil region" evidence="2">
    <location>
        <begin position="283"/>
        <end position="310"/>
    </location>
</feature>
<dbReference type="SMART" id="SM00091">
    <property type="entry name" value="PAS"/>
    <property type="match status" value="1"/>
</dbReference>
<dbReference type="CDD" id="cd01948">
    <property type="entry name" value="EAL"/>
    <property type="match status" value="1"/>
</dbReference>
<accession>A0A845HXH9</accession>
<dbReference type="EMBL" id="WWCL01000002">
    <property type="protein sequence ID" value="MYN45699.1"/>
    <property type="molecule type" value="Genomic_DNA"/>
</dbReference>
<dbReference type="SUPFAM" id="SSF141868">
    <property type="entry name" value="EAL domain-like"/>
    <property type="match status" value="1"/>
</dbReference>
<dbReference type="Pfam" id="PF08448">
    <property type="entry name" value="PAS_4"/>
    <property type="match status" value="1"/>
</dbReference>
<dbReference type="CDD" id="cd01949">
    <property type="entry name" value="GGDEF"/>
    <property type="match status" value="1"/>
</dbReference>
<dbReference type="SMART" id="SM00086">
    <property type="entry name" value="PAC"/>
    <property type="match status" value="1"/>
</dbReference>
<reference evidence="8" key="1">
    <citation type="submission" date="2019-12" db="EMBL/GenBank/DDBJ databases">
        <title>Novel species isolated from a subtropical stream in China.</title>
        <authorList>
            <person name="Lu H."/>
        </authorList>
    </citation>
    <scope>NUCLEOTIDE SEQUENCE [LARGE SCALE GENOMIC DNA]</scope>
    <source>
        <strain evidence="8">FT93W</strain>
    </source>
</reference>
<comment type="caution">
    <text evidence="8">The sequence shown here is derived from an EMBL/GenBank/DDBJ whole genome shotgun (WGS) entry which is preliminary data.</text>
</comment>
<evidence type="ECO:0000256" key="1">
    <source>
        <dbReference type="ARBA" id="ARBA00051114"/>
    </source>
</evidence>
<dbReference type="GO" id="GO:0071732">
    <property type="term" value="P:cellular response to nitric oxide"/>
    <property type="evidence" value="ECO:0007669"/>
    <property type="project" value="UniProtKB-ARBA"/>
</dbReference>
<dbReference type="PROSITE" id="PS50112">
    <property type="entry name" value="PAS"/>
    <property type="match status" value="1"/>
</dbReference>
<dbReference type="Pfam" id="PF13185">
    <property type="entry name" value="GAF_2"/>
    <property type="match status" value="1"/>
</dbReference>
<dbReference type="Pfam" id="PF00990">
    <property type="entry name" value="GGDEF"/>
    <property type="match status" value="1"/>
</dbReference>
<evidence type="ECO:0000313" key="9">
    <source>
        <dbReference type="Proteomes" id="UP000444316"/>
    </source>
</evidence>
<dbReference type="SMART" id="SM00052">
    <property type="entry name" value="EAL"/>
    <property type="match status" value="1"/>
</dbReference>